<dbReference type="Proteomes" id="UP001275084">
    <property type="component" value="Unassembled WGS sequence"/>
</dbReference>
<name>A0AAJ0HX53_9PEZI</name>
<sequence>MMISSVKLQKYASSELVVATAALPTLASALVLHSSKLTVASTRLRRSMLNCFNKAFGVAWKRVKFVFKEDEIKDMQLVLLRHASALGNQLVAVTSFLEAEEAATIKETLKILSEAQTRAQRKPTCLEKLVDFVKYDSRHEQPFYAAGICFYAQTLVQPYQCHCLRVFPGLSDMMEAGTYDEYLKILKHEDGTTYLERSAPW</sequence>
<keyword evidence="2" id="KW-1185">Reference proteome</keyword>
<evidence type="ECO:0000313" key="2">
    <source>
        <dbReference type="Proteomes" id="UP001275084"/>
    </source>
</evidence>
<accession>A0AAJ0HX53</accession>
<evidence type="ECO:0000313" key="1">
    <source>
        <dbReference type="EMBL" id="KAK3364311.1"/>
    </source>
</evidence>
<reference evidence="1" key="2">
    <citation type="submission" date="2023-06" db="EMBL/GenBank/DDBJ databases">
        <authorList>
            <consortium name="Lawrence Berkeley National Laboratory"/>
            <person name="Haridas S."/>
            <person name="Hensen N."/>
            <person name="Bonometti L."/>
            <person name="Westerberg I."/>
            <person name="Brannstrom I.O."/>
            <person name="Guillou S."/>
            <person name="Cros-Aarteil S."/>
            <person name="Calhoun S."/>
            <person name="Kuo A."/>
            <person name="Mondo S."/>
            <person name="Pangilinan J."/>
            <person name="Riley R."/>
            <person name="Labutti K."/>
            <person name="Andreopoulos B."/>
            <person name="Lipzen A."/>
            <person name="Chen C."/>
            <person name="Yanf M."/>
            <person name="Daum C."/>
            <person name="Ng V."/>
            <person name="Clum A."/>
            <person name="Steindorff A."/>
            <person name="Ohm R."/>
            <person name="Martin F."/>
            <person name="Silar P."/>
            <person name="Natvig D."/>
            <person name="Lalanne C."/>
            <person name="Gautier V."/>
            <person name="Ament-Velasquez S.L."/>
            <person name="Kruys A."/>
            <person name="Hutchinson M.I."/>
            <person name="Powell A.J."/>
            <person name="Barry K."/>
            <person name="Miller A.N."/>
            <person name="Grigoriev I.V."/>
            <person name="Debuchy R."/>
            <person name="Gladieux P."/>
            <person name="Thoren M.H."/>
            <person name="Johannesson H."/>
        </authorList>
    </citation>
    <scope>NUCLEOTIDE SEQUENCE</scope>
    <source>
        <strain evidence="1">CBS 955.72</strain>
    </source>
</reference>
<gene>
    <name evidence="1" type="ORF">B0T25DRAFT_576594</name>
</gene>
<dbReference type="EMBL" id="JAUIQD010000001">
    <property type="protein sequence ID" value="KAK3364311.1"/>
    <property type="molecule type" value="Genomic_DNA"/>
</dbReference>
<reference evidence="1" key="1">
    <citation type="journal article" date="2023" name="Mol. Phylogenet. Evol.">
        <title>Genome-scale phylogeny and comparative genomics of the fungal order Sordariales.</title>
        <authorList>
            <person name="Hensen N."/>
            <person name="Bonometti L."/>
            <person name="Westerberg I."/>
            <person name="Brannstrom I.O."/>
            <person name="Guillou S."/>
            <person name="Cros-Aarteil S."/>
            <person name="Calhoun S."/>
            <person name="Haridas S."/>
            <person name="Kuo A."/>
            <person name="Mondo S."/>
            <person name="Pangilinan J."/>
            <person name="Riley R."/>
            <person name="LaButti K."/>
            <person name="Andreopoulos B."/>
            <person name="Lipzen A."/>
            <person name="Chen C."/>
            <person name="Yan M."/>
            <person name="Daum C."/>
            <person name="Ng V."/>
            <person name="Clum A."/>
            <person name="Steindorff A."/>
            <person name="Ohm R.A."/>
            <person name="Martin F."/>
            <person name="Silar P."/>
            <person name="Natvig D.O."/>
            <person name="Lalanne C."/>
            <person name="Gautier V."/>
            <person name="Ament-Velasquez S.L."/>
            <person name="Kruys A."/>
            <person name="Hutchinson M.I."/>
            <person name="Powell A.J."/>
            <person name="Barry K."/>
            <person name="Miller A.N."/>
            <person name="Grigoriev I.V."/>
            <person name="Debuchy R."/>
            <person name="Gladieux P."/>
            <person name="Hiltunen Thoren M."/>
            <person name="Johannesson H."/>
        </authorList>
    </citation>
    <scope>NUCLEOTIDE SEQUENCE</scope>
    <source>
        <strain evidence="1">CBS 955.72</strain>
    </source>
</reference>
<comment type="caution">
    <text evidence="1">The sequence shown here is derived from an EMBL/GenBank/DDBJ whole genome shotgun (WGS) entry which is preliminary data.</text>
</comment>
<protein>
    <submittedName>
        <fullName evidence="1">Uncharacterized protein</fullName>
    </submittedName>
</protein>
<proteinExistence type="predicted"/>
<organism evidence="1 2">
    <name type="scientific">Lasiosphaeria hispida</name>
    <dbReference type="NCBI Taxonomy" id="260671"/>
    <lineage>
        <taxon>Eukaryota</taxon>
        <taxon>Fungi</taxon>
        <taxon>Dikarya</taxon>
        <taxon>Ascomycota</taxon>
        <taxon>Pezizomycotina</taxon>
        <taxon>Sordariomycetes</taxon>
        <taxon>Sordariomycetidae</taxon>
        <taxon>Sordariales</taxon>
        <taxon>Lasiosphaeriaceae</taxon>
        <taxon>Lasiosphaeria</taxon>
    </lineage>
</organism>
<dbReference type="AlphaFoldDB" id="A0AAJ0HX53"/>